<accession>A0A3D4VAW0</accession>
<feature type="region of interest" description="Disordered" evidence="12">
    <location>
        <begin position="456"/>
        <end position="483"/>
    </location>
</feature>
<sequence>MRIAMVGSGYVGLVSGACFAEFGPSVTCVDVSEARIECLRRGEMPIYEPGLDELVGKGLRSGRLTFTTDLATAVAAADAVFIAVGTPSRRGDGHADLRYVEAAAADIARHLTGYTVVITKSTVPVGTGRRVAEIIRTTNPDADFDVVSNPEFLREGSAIGDFMRPDRVVIGAESPRAAAMMRDVYRPLYLLDTPMVVTTLETAELTKYAANAFLATKITFINEMADLCEKVGANVQDVARAMGLDGRIGRTFLHAGPGFGGSCFPKDTVALVRTAQEYGTPARLVETVVQVNDTRKGAMASRVIHACGGSVRGKTIGILGVSFKPNTDDMRAAPSLSIIPALQDAGATIRAYDPAAMNEAAPLLPDVLWCQHAYEVATDCDAVVLITEWNEFRALDLDQLGSVMRSRVLVDLRNVYRPQEAVAHGFSYTGIGRGHHATPIATVQPIDRSLPLPVETETTSAVGTDHQRRTGQTHSMQQGLGTHPGRMIARQSRSVHIEA</sequence>
<feature type="binding site" evidence="10">
    <location>
        <begin position="252"/>
        <end position="256"/>
    </location>
    <ligand>
        <name>substrate</name>
    </ligand>
</feature>
<dbReference type="NCBIfam" id="TIGR03026">
    <property type="entry name" value="NDP-sugDHase"/>
    <property type="match status" value="1"/>
</dbReference>
<keyword evidence="5 8" id="KW-0560">Oxidoreductase</keyword>
<feature type="compositionally biased region" description="Polar residues" evidence="12">
    <location>
        <begin position="470"/>
        <end position="480"/>
    </location>
</feature>
<dbReference type="GO" id="GO:0003979">
    <property type="term" value="F:UDP-glucose 6-dehydrogenase activity"/>
    <property type="evidence" value="ECO:0007669"/>
    <property type="project" value="UniProtKB-EC"/>
</dbReference>
<evidence type="ECO:0000256" key="8">
    <source>
        <dbReference type="PIRNR" id="PIRNR000124"/>
    </source>
</evidence>
<feature type="binding site" evidence="11">
    <location>
        <position position="35"/>
    </location>
    <ligand>
        <name>NAD(+)</name>
        <dbReference type="ChEBI" id="CHEBI:57540"/>
    </ligand>
</feature>
<feature type="binding site" evidence="11">
    <location>
        <position position="86"/>
    </location>
    <ligand>
        <name>NAD(+)</name>
        <dbReference type="ChEBI" id="CHEBI:57540"/>
    </ligand>
</feature>
<evidence type="ECO:0000256" key="4">
    <source>
        <dbReference type="ARBA" id="ARBA00015132"/>
    </source>
</evidence>
<dbReference type="SMART" id="SM00984">
    <property type="entry name" value="UDPG_MGDP_dh_C"/>
    <property type="match status" value="1"/>
</dbReference>
<proteinExistence type="inferred from homology"/>
<comment type="catalytic activity">
    <reaction evidence="7 8">
        <text>UDP-alpha-D-glucose + 2 NAD(+) + H2O = UDP-alpha-D-glucuronate + 2 NADH + 3 H(+)</text>
        <dbReference type="Rhea" id="RHEA:23596"/>
        <dbReference type="ChEBI" id="CHEBI:15377"/>
        <dbReference type="ChEBI" id="CHEBI:15378"/>
        <dbReference type="ChEBI" id="CHEBI:57540"/>
        <dbReference type="ChEBI" id="CHEBI:57945"/>
        <dbReference type="ChEBI" id="CHEBI:58052"/>
        <dbReference type="ChEBI" id="CHEBI:58885"/>
        <dbReference type="EC" id="1.1.1.22"/>
    </reaction>
</comment>
<feature type="domain" description="UDP-glucose/GDP-mannose dehydrogenase C-terminal" evidence="13">
    <location>
        <begin position="317"/>
        <end position="418"/>
    </location>
</feature>
<dbReference type="InterPro" id="IPR036220">
    <property type="entry name" value="UDP-Glc/GDP-Man_DH_C_sf"/>
</dbReference>
<comment type="caution">
    <text evidence="14">The sequence shown here is derived from an EMBL/GenBank/DDBJ whole genome shotgun (WGS) entry which is preliminary data.</text>
</comment>
<comment type="pathway">
    <text evidence="1">Nucleotide-sugar biosynthesis; UDP-alpha-D-glucuronate biosynthesis; UDP-alpha-D-glucuronate from UDP-alpha-D-glucose: step 1/1.</text>
</comment>
<dbReference type="InterPro" id="IPR028357">
    <property type="entry name" value="UDPglc_DH_bac"/>
</dbReference>
<evidence type="ECO:0000259" key="13">
    <source>
        <dbReference type="SMART" id="SM00984"/>
    </source>
</evidence>
<dbReference type="InterPro" id="IPR014027">
    <property type="entry name" value="UDP-Glc/GDP-Man_DH_C"/>
</dbReference>
<feature type="binding site" evidence="10">
    <location>
        <position position="324"/>
    </location>
    <ligand>
        <name>substrate</name>
    </ligand>
</feature>
<dbReference type="EC" id="1.1.1.22" evidence="3 8"/>
<dbReference type="AlphaFoldDB" id="A0A3D4VAW0"/>
<evidence type="ECO:0000256" key="7">
    <source>
        <dbReference type="ARBA" id="ARBA00047473"/>
    </source>
</evidence>
<dbReference type="Pfam" id="PF00984">
    <property type="entry name" value="UDPG_MGDP_dh"/>
    <property type="match status" value="1"/>
</dbReference>
<feature type="binding site" evidence="11">
    <location>
        <position position="122"/>
    </location>
    <ligand>
        <name>NAD(+)</name>
        <dbReference type="ChEBI" id="CHEBI:57540"/>
    </ligand>
</feature>
<evidence type="ECO:0000256" key="10">
    <source>
        <dbReference type="PIRSR" id="PIRSR500134-2"/>
    </source>
</evidence>
<dbReference type="SUPFAM" id="SSF52413">
    <property type="entry name" value="UDP-glucose/GDP-mannose dehydrogenase C-terminal domain"/>
    <property type="match status" value="1"/>
</dbReference>
<dbReference type="PROSITE" id="PS51257">
    <property type="entry name" value="PROKAR_LIPOPROTEIN"/>
    <property type="match status" value="1"/>
</dbReference>
<dbReference type="OMA" id="CFIAVGT"/>
<evidence type="ECO:0000256" key="6">
    <source>
        <dbReference type="ARBA" id="ARBA00023027"/>
    </source>
</evidence>
<dbReference type="SUPFAM" id="SSF51735">
    <property type="entry name" value="NAD(P)-binding Rossmann-fold domains"/>
    <property type="match status" value="1"/>
</dbReference>
<evidence type="ECO:0000256" key="3">
    <source>
        <dbReference type="ARBA" id="ARBA00012954"/>
    </source>
</evidence>
<dbReference type="Proteomes" id="UP000264071">
    <property type="component" value="Unassembled WGS sequence"/>
</dbReference>
<keyword evidence="6 8" id="KW-0520">NAD</keyword>
<feature type="active site" description="Nucleophile" evidence="9">
    <location>
        <position position="263"/>
    </location>
</feature>
<feature type="binding site" evidence="11">
    <location>
        <position position="155"/>
    </location>
    <ligand>
        <name>NAD(+)</name>
        <dbReference type="ChEBI" id="CHEBI:57540"/>
    </ligand>
</feature>
<evidence type="ECO:0000256" key="2">
    <source>
        <dbReference type="ARBA" id="ARBA00006601"/>
    </source>
</evidence>
<dbReference type="UniPathway" id="UPA00038">
    <property type="reaction ID" value="UER00491"/>
</dbReference>
<dbReference type="InterPro" id="IPR008927">
    <property type="entry name" value="6-PGluconate_DH-like_C_sf"/>
</dbReference>
<dbReference type="PIRSF" id="PIRSF500134">
    <property type="entry name" value="UDPglc_DH_bac"/>
    <property type="match status" value="1"/>
</dbReference>
<dbReference type="Pfam" id="PF03721">
    <property type="entry name" value="UDPG_MGDP_dh_N"/>
    <property type="match status" value="1"/>
</dbReference>
<comment type="similarity">
    <text evidence="2 8">Belongs to the UDP-glucose/GDP-mannose dehydrogenase family.</text>
</comment>
<dbReference type="PANTHER" id="PTHR43750">
    <property type="entry name" value="UDP-GLUCOSE 6-DEHYDROGENASE TUAD"/>
    <property type="match status" value="1"/>
</dbReference>
<evidence type="ECO:0000256" key="5">
    <source>
        <dbReference type="ARBA" id="ARBA00023002"/>
    </source>
</evidence>
<evidence type="ECO:0000256" key="9">
    <source>
        <dbReference type="PIRSR" id="PIRSR500134-1"/>
    </source>
</evidence>
<dbReference type="GO" id="GO:0000271">
    <property type="term" value="P:polysaccharide biosynthetic process"/>
    <property type="evidence" value="ECO:0007669"/>
    <property type="project" value="InterPro"/>
</dbReference>
<dbReference type="InterPro" id="IPR001732">
    <property type="entry name" value="UDP-Glc/GDP-Man_DH_N"/>
</dbReference>
<dbReference type="InterPro" id="IPR036291">
    <property type="entry name" value="NAD(P)-bd_dom_sf"/>
</dbReference>
<evidence type="ECO:0000256" key="11">
    <source>
        <dbReference type="PIRSR" id="PIRSR500134-3"/>
    </source>
</evidence>
<feature type="binding site" evidence="11">
    <location>
        <position position="266"/>
    </location>
    <ligand>
        <name>NAD(+)</name>
        <dbReference type="ChEBI" id="CHEBI:57540"/>
    </ligand>
</feature>
<dbReference type="Gene3D" id="1.20.5.100">
    <property type="entry name" value="Cytochrome c1, transmembrane anchor, C-terminal"/>
    <property type="match status" value="1"/>
</dbReference>
<dbReference type="SUPFAM" id="SSF48179">
    <property type="entry name" value="6-phosphogluconate dehydrogenase C-terminal domain-like"/>
    <property type="match status" value="1"/>
</dbReference>
<dbReference type="PANTHER" id="PTHR43750:SF3">
    <property type="entry name" value="UDP-GLUCOSE 6-DEHYDROGENASE TUAD"/>
    <property type="match status" value="1"/>
</dbReference>
<feature type="binding site" evidence="11">
    <location>
        <position position="331"/>
    </location>
    <ligand>
        <name>NAD(+)</name>
        <dbReference type="ChEBI" id="CHEBI:57540"/>
    </ligand>
</feature>
<evidence type="ECO:0000256" key="12">
    <source>
        <dbReference type="SAM" id="MobiDB-lite"/>
    </source>
</evidence>
<dbReference type="GO" id="GO:0006065">
    <property type="term" value="P:UDP-glucuronate biosynthetic process"/>
    <property type="evidence" value="ECO:0007669"/>
    <property type="project" value="UniProtKB-UniPathway"/>
</dbReference>
<dbReference type="GO" id="GO:0051287">
    <property type="term" value="F:NAD binding"/>
    <property type="evidence" value="ECO:0007669"/>
    <property type="project" value="InterPro"/>
</dbReference>
<protein>
    <recommendedName>
        <fullName evidence="4 8">UDP-glucose 6-dehydrogenase</fullName>
        <ecNumber evidence="3 8">1.1.1.22</ecNumber>
    </recommendedName>
</protein>
<dbReference type="InterPro" id="IPR017476">
    <property type="entry name" value="UDP-Glc/GDP-Man"/>
</dbReference>
<dbReference type="EMBL" id="DPIY01000010">
    <property type="protein sequence ID" value="HCT58241.1"/>
    <property type="molecule type" value="Genomic_DNA"/>
</dbReference>
<feature type="binding site" evidence="10">
    <location>
        <position position="207"/>
    </location>
    <ligand>
        <name>substrate</name>
    </ligand>
</feature>
<evidence type="ECO:0000256" key="1">
    <source>
        <dbReference type="ARBA" id="ARBA00004701"/>
    </source>
</evidence>
<feature type="binding site" evidence="11">
    <location>
        <position position="30"/>
    </location>
    <ligand>
        <name>NAD(+)</name>
        <dbReference type="ChEBI" id="CHEBI:57540"/>
    </ligand>
</feature>
<name>A0A3D4VAW0_9BACT</name>
<feature type="binding site" evidence="10">
    <location>
        <position position="260"/>
    </location>
    <ligand>
        <name>substrate</name>
    </ligand>
</feature>
<reference evidence="14 15" key="1">
    <citation type="journal article" date="2018" name="Nat. Biotechnol.">
        <title>A standardized bacterial taxonomy based on genome phylogeny substantially revises the tree of life.</title>
        <authorList>
            <person name="Parks D.H."/>
            <person name="Chuvochina M."/>
            <person name="Waite D.W."/>
            <person name="Rinke C."/>
            <person name="Skarshewski A."/>
            <person name="Chaumeil P.A."/>
            <person name="Hugenholtz P."/>
        </authorList>
    </citation>
    <scope>NUCLEOTIDE SEQUENCE [LARGE SCALE GENOMIC DNA]</scope>
    <source>
        <strain evidence="14">UBA8844</strain>
    </source>
</reference>
<feature type="binding site" evidence="10">
    <location>
        <begin position="152"/>
        <end position="155"/>
    </location>
    <ligand>
        <name>substrate</name>
    </ligand>
</feature>
<dbReference type="Pfam" id="PF03720">
    <property type="entry name" value="UDPG_MGDP_dh_C"/>
    <property type="match status" value="1"/>
</dbReference>
<evidence type="ECO:0000313" key="15">
    <source>
        <dbReference type="Proteomes" id="UP000264071"/>
    </source>
</evidence>
<organism evidence="14 15">
    <name type="scientific">Gemmatimonas aurantiaca</name>
    <dbReference type="NCBI Taxonomy" id="173480"/>
    <lineage>
        <taxon>Bacteria</taxon>
        <taxon>Pseudomonadati</taxon>
        <taxon>Gemmatimonadota</taxon>
        <taxon>Gemmatimonadia</taxon>
        <taxon>Gemmatimonadales</taxon>
        <taxon>Gemmatimonadaceae</taxon>
        <taxon>Gemmatimonas</taxon>
    </lineage>
</organism>
<dbReference type="InterPro" id="IPR014026">
    <property type="entry name" value="UDP-Glc/GDP-Man_DH_dimer"/>
</dbReference>
<gene>
    <name evidence="14" type="ORF">DGD08_13635</name>
</gene>
<dbReference type="Gene3D" id="3.40.50.720">
    <property type="entry name" value="NAD(P)-binding Rossmann-like Domain"/>
    <property type="match status" value="2"/>
</dbReference>
<dbReference type="PIRSF" id="PIRSF000124">
    <property type="entry name" value="UDPglc_GDPman_dh"/>
    <property type="match status" value="1"/>
</dbReference>
<evidence type="ECO:0000313" key="14">
    <source>
        <dbReference type="EMBL" id="HCT58241.1"/>
    </source>
</evidence>